<dbReference type="EMBL" id="JBFAUJ010000028">
    <property type="protein sequence ID" value="MEV8464914.1"/>
    <property type="molecule type" value="Genomic_DNA"/>
</dbReference>
<keyword evidence="2" id="KW-1185">Reference proteome</keyword>
<accession>A0ABV3L020</accession>
<proteinExistence type="predicted"/>
<gene>
    <name evidence="1" type="ORF">AB0470_35855</name>
</gene>
<comment type="caution">
    <text evidence="1">The sequence shown here is derived from an EMBL/GenBank/DDBJ whole genome shotgun (WGS) entry which is preliminary data.</text>
</comment>
<name>A0ABV3L020_STRGS</name>
<dbReference type="Proteomes" id="UP001553148">
    <property type="component" value="Unassembled WGS sequence"/>
</dbReference>
<organism evidence="1 2">
    <name type="scientific">Streptomyces griseosporeus</name>
    <dbReference type="NCBI Taxonomy" id="1910"/>
    <lineage>
        <taxon>Bacteria</taxon>
        <taxon>Bacillati</taxon>
        <taxon>Actinomycetota</taxon>
        <taxon>Actinomycetes</taxon>
        <taxon>Kitasatosporales</taxon>
        <taxon>Streptomycetaceae</taxon>
        <taxon>Streptomyces</taxon>
    </lineage>
</organism>
<dbReference type="RefSeq" id="WP_162655411.1">
    <property type="nucleotide sequence ID" value="NZ_JBFAUJ010000028.1"/>
</dbReference>
<sequence>MARARIPLAVEVPQGGVGPVDHDHPPRHTAEVAVEGDTALQLGAEADQGVVKAGDDAPMRDRRPGVVEGQGVRRNGLIRGEKIGGWLVCLSPFTWLSFDSEFLGSFHPPH</sequence>
<evidence type="ECO:0000313" key="2">
    <source>
        <dbReference type="Proteomes" id="UP001553148"/>
    </source>
</evidence>
<evidence type="ECO:0000313" key="1">
    <source>
        <dbReference type="EMBL" id="MEV8464914.1"/>
    </source>
</evidence>
<reference evidence="1 2" key="1">
    <citation type="submission" date="2024-06" db="EMBL/GenBank/DDBJ databases">
        <title>The Natural Products Discovery Center: Release of the First 8490 Sequenced Strains for Exploring Actinobacteria Biosynthetic Diversity.</title>
        <authorList>
            <person name="Kalkreuter E."/>
            <person name="Kautsar S.A."/>
            <person name="Yang D."/>
            <person name="Bader C.D."/>
            <person name="Teijaro C.N."/>
            <person name="Fluegel L."/>
            <person name="Davis C.M."/>
            <person name="Simpson J.R."/>
            <person name="Lauterbach L."/>
            <person name="Steele A.D."/>
            <person name="Gui C."/>
            <person name="Meng S."/>
            <person name="Li G."/>
            <person name="Viehrig K."/>
            <person name="Ye F."/>
            <person name="Su P."/>
            <person name="Kiefer A.F."/>
            <person name="Nichols A."/>
            <person name="Cepeda A.J."/>
            <person name="Yan W."/>
            <person name="Fan B."/>
            <person name="Jiang Y."/>
            <person name="Adhikari A."/>
            <person name="Zheng C.-J."/>
            <person name="Schuster L."/>
            <person name="Cowan T.M."/>
            <person name="Smanski M.J."/>
            <person name="Chevrette M.G."/>
            <person name="De Carvalho L.P.S."/>
            <person name="Shen B."/>
        </authorList>
    </citation>
    <scope>NUCLEOTIDE SEQUENCE [LARGE SCALE GENOMIC DNA]</scope>
    <source>
        <strain evidence="1 2">NPDC052360</strain>
    </source>
</reference>
<protein>
    <submittedName>
        <fullName evidence="1">Uncharacterized protein</fullName>
    </submittedName>
</protein>